<dbReference type="Proteomes" id="UP000449092">
    <property type="component" value="Unassembled WGS sequence"/>
</dbReference>
<comment type="caution">
    <text evidence="5">The sequence shown here is derived from an EMBL/GenBank/DDBJ whole genome shotgun (WGS) entry which is preliminary data.</text>
</comment>
<dbReference type="Pfam" id="PF03717">
    <property type="entry name" value="PBP_dimer"/>
    <property type="match status" value="1"/>
</dbReference>
<keyword evidence="2" id="KW-0472">Membrane</keyword>
<dbReference type="Pfam" id="PF00905">
    <property type="entry name" value="Transpeptidase"/>
    <property type="match status" value="1"/>
</dbReference>
<sequence length="582" mass="63927">MIPLSALLSLFTRVPRLILLGAFFLVLSSTVLFQLYKFQIQNGSLNAAKELGQRSEINEVEQPRGQIYMQDRAGKARVLVATNKETPHVFAVPAQIENPTIILGALAQLVQIDDGEWDTLLTQLSDRDSRYVRIADRLSQEEVQKIQDAELQGVYIRYEDTRFYPRNSRAAQVIGYVGDSKDQGIIGRYGIEQYFNSTLVGTSGFAEALPFLGIDKTKVGFPGADIELTIDNTVQYQVEEILCDVVERTHAESGSAIFMDPQTGAILAMAHCPSFDPNNYSKYISDDQEDKYAVFKNNAISGAFEPGSIFKPITIASALDSGAITPITTYEDNGFVVVSGRRLSNVGGVGRGKQTMTQVLEESLNTGTVFAMEQMGQETFSDYLEKFQLKKATGITLAGETVGSLHGVRKGAPDVNFATATYGQGISITPLRMLTAISALANDGIMMQPYIVERIVDHEGNETITEPEEVARPISSFTATRITDMLVSTAENGYGAKLAVPGYSIAAKTGTAQVAQEDGQGYYQDRVIHSFVGYAPAYNPKFVGILRVDRPQTIRFATDSLSPVFHDIAKFLFHHYSIPYDK</sequence>
<dbReference type="GO" id="GO:0008658">
    <property type="term" value="F:penicillin binding"/>
    <property type="evidence" value="ECO:0007669"/>
    <property type="project" value="InterPro"/>
</dbReference>
<proteinExistence type="predicted"/>
<organism evidence="5 6">
    <name type="scientific">Candidatus Spechtbacteria bacterium SB0662_bin_43</name>
    <dbReference type="NCBI Taxonomy" id="2604897"/>
    <lineage>
        <taxon>Bacteria</taxon>
        <taxon>Candidatus Spechtiibacteriota</taxon>
    </lineage>
</organism>
<evidence type="ECO:0000313" key="6">
    <source>
        <dbReference type="Proteomes" id="UP000449092"/>
    </source>
</evidence>
<dbReference type="PANTHER" id="PTHR30627:SF1">
    <property type="entry name" value="PEPTIDOGLYCAN D,D-TRANSPEPTIDASE FTSI"/>
    <property type="match status" value="1"/>
</dbReference>
<reference evidence="5 6" key="1">
    <citation type="submission" date="2019-09" db="EMBL/GenBank/DDBJ databases">
        <title>Characterisation of the sponge microbiome using genome-centric metagenomics.</title>
        <authorList>
            <person name="Engelberts J.P."/>
            <person name="Robbins S.J."/>
            <person name="De Goeij J.M."/>
            <person name="Aranda M."/>
            <person name="Bell S.C."/>
            <person name="Webster N.S."/>
        </authorList>
    </citation>
    <scope>NUCLEOTIDE SEQUENCE [LARGE SCALE GENOMIC DNA]</scope>
    <source>
        <strain evidence="5">SB0662_bin_43</strain>
    </source>
</reference>
<dbReference type="SUPFAM" id="SSF56519">
    <property type="entry name" value="Penicillin binding protein dimerisation domain"/>
    <property type="match status" value="1"/>
</dbReference>
<protein>
    <submittedName>
        <fullName evidence="5">Penicillin-binding protein 2</fullName>
    </submittedName>
</protein>
<dbReference type="EMBL" id="VXOY01000005">
    <property type="protein sequence ID" value="MYE37962.1"/>
    <property type="molecule type" value="Genomic_DNA"/>
</dbReference>
<dbReference type="Gene3D" id="3.30.450.330">
    <property type="match status" value="1"/>
</dbReference>
<dbReference type="InterPro" id="IPR050515">
    <property type="entry name" value="Beta-lactam/transpept"/>
</dbReference>
<dbReference type="Gene3D" id="3.90.1310.10">
    <property type="entry name" value="Penicillin-binding protein 2a (Domain 2)"/>
    <property type="match status" value="1"/>
</dbReference>
<dbReference type="Gene3D" id="3.40.710.10">
    <property type="entry name" value="DD-peptidase/beta-lactamase superfamily"/>
    <property type="match status" value="1"/>
</dbReference>
<name>A0A845D8Z3_9BACT</name>
<evidence type="ECO:0000259" key="4">
    <source>
        <dbReference type="Pfam" id="PF03717"/>
    </source>
</evidence>
<feature type="domain" description="Penicillin-binding protein dimerisation" evidence="4">
    <location>
        <begin position="62"/>
        <end position="206"/>
    </location>
</feature>
<dbReference type="InterPro" id="IPR012338">
    <property type="entry name" value="Beta-lactam/transpept-like"/>
</dbReference>
<comment type="subcellular location">
    <subcellularLocation>
        <location evidence="1">Membrane</location>
    </subcellularLocation>
</comment>
<dbReference type="AlphaFoldDB" id="A0A845D8Z3"/>
<dbReference type="InterPro" id="IPR036138">
    <property type="entry name" value="PBP_dimer_sf"/>
</dbReference>
<evidence type="ECO:0000256" key="2">
    <source>
        <dbReference type="ARBA" id="ARBA00023136"/>
    </source>
</evidence>
<dbReference type="PANTHER" id="PTHR30627">
    <property type="entry name" value="PEPTIDOGLYCAN D,D-TRANSPEPTIDASE"/>
    <property type="match status" value="1"/>
</dbReference>
<evidence type="ECO:0000259" key="3">
    <source>
        <dbReference type="Pfam" id="PF00905"/>
    </source>
</evidence>
<gene>
    <name evidence="5" type="ORF">F4X82_00365</name>
</gene>
<evidence type="ECO:0000313" key="5">
    <source>
        <dbReference type="EMBL" id="MYE37962.1"/>
    </source>
</evidence>
<accession>A0A845D8Z3</accession>
<dbReference type="InterPro" id="IPR005311">
    <property type="entry name" value="PBP_dimer"/>
</dbReference>
<dbReference type="SUPFAM" id="SSF56601">
    <property type="entry name" value="beta-lactamase/transpeptidase-like"/>
    <property type="match status" value="1"/>
</dbReference>
<evidence type="ECO:0000256" key="1">
    <source>
        <dbReference type="ARBA" id="ARBA00004370"/>
    </source>
</evidence>
<feature type="domain" description="Penicillin-binding protein transpeptidase" evidence="3">
    <location>
        <begin position="254"/>
        <end position="569"/>
    </location>
</feature>
<dbReference type="GO" id="GO:0071555">
    <property type="term" value="P:cell wall organization"/>
    <property type="evidence" value="ECO:0007669"/>
    <property type="project" value="TreeGrafter"/>
</dbReference>
<dbReference type="GO" id="GO:0005886">
    <property type="term" value="C:plasma membrane"/>
    <property type="evidence" value="ECO:0007669"/>
    <property type="project" value="TreeGrafter"/>
</dbReference>
<dbReference type="InterPro" id="IPR001460">
    <property type="entry name" value="PCN-bd_Tpept"/>
</dbReference>